<gene>
    <name evidence="3" type="ORF">QE412_001864</name>
</gene>
<name>A0ABU0TUF6_MICTR</name>
<keyword evidence="4" id="KW-1185">Reference proteome</keyword>
<evidence type="ECO:0000259" key="2">
    <source>
        <dbReference type="Pfam" id="PF25355"/>
    </source>
</evidence>
<comment type="caution">
    <text evidence="3">The sequence shown here is derived from an EMBL/GenBank/DDBJ whole genome shotgun (WGS) entry which is preliminary data.</text>
</comment>
<evidence type="ECO:0000313" key="4">
    <source>
        <dbReference type="Proteomes" id="UP001226691"/>
    </source>
</evidence>
<dbReference type="Pfam" id="PF25355">
    <property type="entry name" value="DUF7882"/>
    <property type="match status" value="1"/>
</dbReference>
<evidence type="ECO:0000256" key="1">
    <source>
        <dbReference type="SAM" id="MobiDB-lite"/>
    </source>
</evidence>
<reference evidence="3 4" key="1">
    <citation type="submission" date="2023-07" db="EMBL/GenBank/DDBJ databases">
        <title>Functional and genomic diversity of the sorghum phyllosphere microbiome.</title>
        <authorList>
            <person name="Shade A."/>
        </authorList>
    </citation>
    <scope>NUCLEOTIDE SEQUENCE [LARGE SCALE GENOMIC DNA]</scope>
    <source>
        <strain evidence="3 4">SORGH_AS_1207</strain>
    </source>
</reference>
<proteinExistence type="predicted"/>
<dbReference type="InterPro" id="IPR057204">
    <property type="entry name" value="DUF7882"/>
</dbReference>
<organism evidence="3 4">
    <name type="scientific">Microbacterium trichothecenolyticum</name>
    <name type="common">Aureobacterium trichothecenolyticum</name>
    <dbReference type="NCBI Taxonomy" id="69370"/>
    <lineage>
        <taxon>Bacteria</taxon>
        <taxon>Bacillati</taxon>
        <taxon>Actinomycetota</taxon>
        <taxon>Actinomycetes</taxon>
        <taxon>Micrococcales</taxon>
        <taxon>Microbacteriaceae</taxon>
        <taxon>Microbacterium</taxon>
    </lineage>
</organism>
<dbReference type="Proteomes" id="UP001226691">
    <property type="component" value="Unassembled WGS sequence"/>
</dbReference>
<protein>
    <recommendedName>
        <fullName evidence="2">DUF7882 domain-containing protein</fullName>
    </recommendedName>
</protein>
<feature type="domain" description="DUF7882" evidence="2">
    <location>
        <begin position="7"/>
        <end position="100"/>
    </location>
</feature>
<feature type="region of interest" description="Disordered" evidence="1">
    <location>
        <begin position="87"/>
        <end position="110"/>
    </location>
</feature>
<accession>A0ABU0TUF6</accession>
<sequence>MYALIVGKLVYNTLGHSFDIEDRALSHLRLVFMNKLRRGEPFMFHFSHQDGSGNRSIWIHPSIPMVFHFYGGRQPQLNRRWIDQMMNDASSPNGLTMGPEPDPEGGAPVA</sequence>
<evidence type="ECO:0000313" key="3">
    <source>
        <dbReference type="EMBL" id="MDQ1123291.1"/>
    </source>
</evidence>
<dbReference type="EMBL" id="JAUTBF010000001">
    <property type="protein sequence ID" value="MDQ1123291.1"/>
    <property type="molecule type" value="Genomic_DNA"/>
</dbReference>